<dbReference type="InterPro" id="IPR013083">
    <property type="entry name" value="Znf_RING/FYVE/PHD"/>
</dbReference>
<evidence type="ECO:0000256" key="3">
    <source>
        <dbReference type="ARBA" id="ARBA00022833"/>
    </source>
</evidence>
<dbReference type="PANTHER" id="PTHR39490:SF8">
    <property type="entry name" value="ZINC FINGER FYVE DOMAIN-CONTAINING PROTEIN 21"/>
    <property type="match status" value="1"/>
</dbReference>
<evidence type="ECO:0000256" key="1">
    <source>
        <dbReference type="ARBA" id="ARBA00022723"/>
    </source>
</evidence>
<dbReference type="Gene3D" id="3.30.40.10">
    <property type="entry name" value="Zinc/RING finger domain, C3HC4 (zinc finger)"/>
    <property type="match status" value="1"/>
</dbReference>
<dbReference type="GO" id="GO:0008270">
    <property type="term" value="F:zinc ion binding"/>
    <property type="evidence" value="ECO:0007669"/>
    <property type="project" value="UniProtKB-KW"/>
</dbReference>
<protein>
    <submittedName>
        <fullName evidence="7">FYVE RhoGEF and PH domain-containing protein 6</fullName>
    </submittedName>
</protein>
<name>G7YIM6_CLOSI</name>
<dbReference type="PROSITE" id="PS50178">
    <property type="entry name" value="ZF_FYVE"/>
    <property type="match status" value="1"/>
</dbReference>
<evidence type="ECO:0000259" key="6">
    <source>
        <dbReference type="PROSITE" id="PS50178"/>
    </source>
</evidence>
<keyword evidence="1" id="KW-0479">Metal-binding</keyword>
<sequence>HHCRNCGKVVCHKCSSYRWMLPYQGSSRVRICSECHSELQTQSQQLMNRTIENEPPGPAAEPETGSEAAASVTEPSESPEASKRSTRFFTQNEPTAEDPVQEPIRPRKGATAEQSLFATNAFDITSTAPTSRRKWSLIFVLDPRMEPVKVVSKSTTRTN</sequence>
<feature type="compositionally biased region" description="Low complexity" evidence="5">
    <location>
        <begin position="60"/>
        <end position="71"/>
    </location>
</feature>
<dbReference type="InterPro" id="IPR052113">
    <property type="entry name" value="FYVE-type_Zinc_Finger"/>
</dbReference>
<keyword evidence="8" id="KW-1185">Reference proteome</keyword>
<evidence type="ECO:0000256" key="5">
    <source>
        <dbReference type="SAM" id="MobiDB-lite"/>
    </source>
</evidence>
<reference key="2">
    <citation type="submission" date="2011-10" db="EMBL/GenBank/DDBJ databases">
        <title>The genome and transcriptome sequence of Clonorchis sinensis provide insights into the carcinogenic liver fluke.</title>
        <authorList>
            <person name="Wang X."/>
            <person name="Huang Y."/>
            <person name="Chen W."/>
            <person name="Liu H."/>
            <person name="Guo L."/>
            <person name="Chen Y."/>
            <person name="Luo F."/>
            <person name="Zhou W."/>
            <person name="Sun J."/>
            <person name="Mao Q."/>
            <person name="Liang P."/>
            <person name="Zhou C."/>
            <person name="Tian Y."/>
            <person name="Men J."/>
            <person name="Lv X."/>
            <person name="Huang L."/>
            <person name="Zhou J."/>
            <person name="Hu Y."/>
            <person name="Li R."/>
            <person name="Zhang F."/>
            <person name="Lei H."/>
            <person name="Li X."/>
            <person name="Hu X."/>
            <person name="Liang C."/>
            <person name="Xu J."/>
            <person name="Wu Z."/>
            <person name="Yu X."/>
        </authorList>
    </citation>
    <scope>NUCLEOTIDE SEQUENCE</scope>
    <source>
        <strain>Henan</strain>
    </source>
</reference>
<gene>
    <name evidence="7" type="ORF">CLF_108853</name>
</gene>
<dbReference type="Pfam" id="PF01363">
    <property type="entry name" value="FYVE"/>
    <property type="match status" value="1"/>
</dbReference>
<keyword evidence="2 4" id="KW-0863">Zinc-finger</keyword>
<proteinExistence type="predicted"/>
<keyword evidence="3" id="KW-0862">Zinc</keyword>
<feature type="region of interest" description="Disordered" evidence="5">
    <location>
        <begin position="51"/>
        <end position="112"/>
    </location>
</feature>
<evidence type="ECO:0000256" key="2">
    <source>
        <dbReference type="ARBA" id="ARBA00022771"/>
    </source>
</evidence>
<dbReference type="AlphaFoldDB" id="G7YIM6"/>
<dbReference type="PANTHER" id="PTHR39490">
    <property type="entry name" value="ARRESTIN DOMAIN-CONTAINING PROTEIN D"/>
    <property type="match status" value="1"/>
</dbReference>
<evidence type="ECO:0000313" key="8">
    <source>
        <dbReference type="Proteomes" id="UP000008909"/>
    </source>
</evidence>
<evidence type="ECO:0000256" key="4">
    <source>
        <dbReference type="PROSITE-ProRule" id="PRU00091"/>
    </source>
</evidence>
<dbReference type="InterPro" id="IPR000306">
    <property type="entry name" value="Znf_FYVE"/>
</dbReference>
<evidence type="ECO:0000313" key="7">
    <source>
        <dbReference type="EMBL" id="GAA52809.1"/>
    </source>
</evidence>
<feature type="non-terminal residue" evidence="7">
    <location>
        <position position="1"/>
    </location>
</feature>
<dbReference type="SUPFAM" id="SSF57903">
    <property type="entry name" value="FYVE/PHD zinc finger"/>
    <property type="match status" value="1"/>
</dbReference>
<organism evidence="7 8">
    <name type="scientific">Clonorchis sinensis</name>
    <name type="common">Chinese liver fluke</name>
    <dbReference type="NCBI Taxonomy" id="79923"/>
    <lineage>
        <taxon>Eukaryota</taxon>
        <taxon>Metazoa</taxon>
        <taxon>Spiralia</taxon>
        <taxon>Lophotrochozoa</taxon>
        <taxon>Platyhelminthes</taxon>
        <taxon>Trematoda</taxon>
        <taxon>Digenea</taxon>
        <taxon>Opisthorchiida</taxon>
        <taxon>Opisthorchiata</taxon>
        <taxon>Opisthorchiidae</taxon>
        <taxon>Clonorchis</taxon>
    </lineage>
</organism>
<reference evidence="7" key="1">
    <citation type="journal article" date="2011" name="Genome Biol.">
        <title>The draft genome of the carcinogenic human liver fluke Clonorchis sinensis.</title>
        <authorList>
            <person name="Wang X."/>
            <person name="Chen W."/>
            <person name="Huang Y."/>
            <person name="Sun J."/>
            <person name="Men J."/>
            <person name="Liu H."/>
            <person name="Luo F."/>
            <person name="Guo L."/>
            <person name="Lv X."/>
            <person name="Deng C."/>
            <person name="Zhou C."/>
            <person name="Fan Y."/>
            <person name="Li X."/>
            <person name="Huang L."/>
            <person name="Hu Y."/>
            <person name="Liang C."/>
            <person name="Hu X."/>
            <person name="Xu J."/>
            <person name="Yu X."/>
        </authorList>
    </citation>
    <scope>NUCLEOTIDE SEQUENCE [LARGE SCALE GENOMIC DNA]</scope>
    <source>
        <strain evidence="7">Henan</strain>
    </source>
</reference>
<dbReference type="EMBL" id="DF143357">
    <property type="protein sequence ID" value="GAA52809.1"/>
    <property type="molecule type" value="Genomic_DNA"/>
</dbReference>
<dbReference type="InterPro" id="IPR017455">
    <property type="entry name" value="Znf_FYVE-rel"/>
</dbReference>
<accession>G7YIM6</accession>
<dbReference type="Proteomes" id="UP000008909">
    <property type="component" value="Unassembled WGS sequence"/>
</dbReference>
<feature type="domain" description="FYVE-type" evidence="6">
    <location>
        <begin position="1"/>
        <end position="40"/>
    </location>
</feature>
<dbReference type="InterPro" id="IPR011011">
    <property type="entry name" value="Znf_FYVE_PHD"/>
</dbReference>